<sequence>MKPPKHDFVARASAAWGADLPAWVQALAEEANRTSGAAAAARIGYSPPVVSQVLSRTYPGDLARI</sequence>
<protein>
    <submittedName>
        <fullName evidence="1">Transcriptional regulator</fullName>
    </submittedName>
</protein>
<dbReference type="Gene3D" id="1.10.260.40">
    <property type="entry name" value="lambda repressor-like DNA-binding domains"/>
    <property type="match status" value="1"/>
</dbReference>
<feature type="non-terminal residue" evidence="1">
    <location>
        <position position="65"/>
    </location>
</feature>
<evidence type="ECO:0000313" key="2">
    <source>
        <dbReference type="Proteomes" id="UP000248863"/>
    </source>
</evidence>
<comment type="caution">
    <text evidence="1">The sequence shown here is derived from an EMBL/GenBank/DDBJ whole genome shotgun (WGS) entry which is preliminary data.</text>
</comment>
<dbReference type="GO" id="GO:0003677">
    <property type="term" value="F:DNA binding"/>
    <property type="evidence" value="ECO:0007669"/>
    <property type="project" value="InterPro"/>
</dbReference>
<evidence type="ECO:0000313" key="1">
    <source>
        <dbReference type="EMBL" id="RAI30767.1"/>
    </source>
</evidence>
<gene>
    <name evidence="1" type="ORF">CH338_27065</name>
</gene>
<keyword evidence="2" id="KW-1185">Reference proteome</keyword>
<dbReference type="Proteomes" id="UP000248863">
    <property type="component" value="Unassembled WGS sequence"/>
</dbReference>
<name>A0A327JX37_9BRAD</name>
<organism evidence="1 2">
    <name type="scientific">Rhodoplanes elegans</name>
    <dbReference type="NCBI Taxonomy" id="29408"/>
    <lineage>
        <taxon>Bacteria</taxon>
        <taxon>Pseudomonadati</taxon>
        <taxon>Pseudomonadota</taxon>
        <taxon>Alphaproteobacteria</taxon>
        <taxon>Hyphomicrobiales</taxon>
        <taxon>Nitrobacteraceae</taxon>
        <taxon>Rhodoplanes</taxon>
    </lineage>
</organism>
<dbReference type="EMBL" id="NPEU01000572">
    <property type="protein sequence ID" value="RAI30767.1"/>
    <property type="molecule type" value="Genomic_DNA"/>
</dbReference>
<dbReference type="AlphaFoldDB" id="A0A327JX37"/>
<accession>A0A327JX37</accession>
<reference evidence="1 2" key="1">
    <citation type="submission" date="2017-07" db="EMBL/GenBank/DDBJ databases">
        <title>Draft Genome Sequences of Select Purple Nonsulfur Bacteria.</title>
        <authorList>
            <person name="Lasarre B."/>
            <person name="Mckinlay J.B."/>
        </authorList>
    </citation>
    <scope>NUCLEOTIDE SEQUENCE [LARGE SCALE GENOMIC DNA]</scope>
    <source>
        <strain evidence="1 2">DSM 11907</strain>
    </source>
</reference>
<dbReference type="InterPro" id="IPR010982">
    <property type="entry name" value="Lambda_DNA-bd_dom_sf"/>
</dbReference>
<proteinExistence type="predicted"/>